<dbReference type="InterPro" id="IPR011856">
    <property type="entry name" value="tRNA_endonuc-like_dom_sf"/>
</dbReference>
<dbReference type="NCBIfam" id="NF009154">
    <property type="entry name" value="PRK12497.3-3"/>
    <property type="match status" value="1"/>
</dbReference>
<dbReference type="NCBIfam" id="TIGR00252">
    <property type="entry name" value="YraN family protein"/>
    <property type="match status" value="1"/>
</dbReference>
<sequence>MPRAPEGLPPRGATRAVRVAVTAARPPAPSPRQRFGRAGEDAAVEALRARGYRILERNVRLRRGELDVVAEEAGDLVFVEVKARRSATHGTPAEGVGARKQHALAQLAMAYLVRRGLGERACRFDVVEVWVEPAGILRVEVLRDAFRP</sequence>
<evidence type="ECO:0000256" key="2">
    <source>
        <dbReference type="HAMAP-Rule" id="MF_00048"/>
    </source>
</evidence>
<dbReference type="HAMAP" id="MF_00048">
    <property type="entry name" value="UPF0102"/>
    <property type="match status" value="1"/>
</dbReference>
<comment type="caution">
    <text evidence="3">The sequence shown here is derived from an EMBL/GenBank/DDBJ whole genome shotgun (WGS) entry which is preliminary data.</text>
</comment>
<reference evidence="3 4" key="1">
    <citation type="journal article" date="2019" name="Nat. Microbiol.">
        <title>Mediterranean grassland soil C-N compound turnover is dependent on rainfall and depth, and is mediated by genomically divergent microorganisms.</title>
        <authorList>
            <person name="Diamond S."/>
            <person name="Andeer P.F."/>
            <person name="Li Z."/>
            <person name="Crits-Christoph A."/>
            <person name="Burstein D."/>
            <person name="Anantharaman K."/>
            <person name="Lane K.R."/>
            <person name="Thomas B.C."/>
            <person name="Pan C."/>
            <person name="Northen T.R."/>
            <person name="Banfield J.F."/>
        </authorList>
    </citation>
    <scope>NUCLEOTIDE SEQUENCE [LARGE SCALE GENOMIC DNA]</scope>
    <source>
        <strain evidence="3">NP_7</strain>
    </source>
</reference>
<dbReference type="CDD" id="cd20736">
    <property type="entry name" value="PoNe_Nuclease"/>
    <property type="match status" value="1"/>
</dbReference>
<evidence type="ECO:0000256" key="1">
    <source>
        <dbReference type="ARBA" id="ARBA00006738"/>
    </source>
</evidence>
<comment type="similarity">
    <text evidence="1 2">Belongs to the UPF0102 family.</text>
</comment>
<gene>
    <name evidence="3" type="ORF">E6H04_07710</name>
</gene>
<dbReference type="GO" id="GO:0003676">
    <property type="term" value="F:nucleic acid binding"/>
    <property type="evidence" value="ECO:0007669"/>
    <property type="project" value="InterPro"/>
</dbReference>
<proteinExistence type="inferred from homology"/>
<dbReference type="AlphaFoldDB" id="A0A537JBQ3"/>
<dbReference type="PANTHER" id="PTHR34039">
    <property type="entry name" value="UPF0102 PROTEIN YRAN"/>
    <property type="match status" value="1"/>
</dbReference>
<organism evidence="3 4">
    <name type="scientific">Candidatus Segetimicrobium genomatis</name>
    <dbReference type="NCBI Taxonomy" id="2569760"/>
    <lineage>
        <taxon>Bacteria</taxon>
        <taxon>Bacillati</taxon>
        <taxon>Candidatus Sysuimicrobiota</taxon>
        <taxon>Candidatus Sysuimicrobiia</taxon>
        <taxon>Candidatus Sysuimicrobiales</taxon>
        <taxon>Candidatus Segetimicrobiaceae</taxon>
        <taxon>Candidatus Segetimicrobium</taxon>
    </lineage>
</organism>
<dbReference type="Pfam" id="PF02021">
    <property type="entry name" value="UPF0102"/>
    <property type="match status" value="1"/>
</dbReference>
<dbReference type="Gene3D" id="3.40.1350.10">
    <property type="match status" value="1"/>
</dbReference>
<evidence type="ECO:0000313" key="3">
    <source>
        <dbReference type="EMBL" id="TMI80951.1"/>
    </source>
</evidence>
<dbReference type="InterPro" id="IPR011335">
    <property type="entry name" value="Restrct_endonuc-II-like"/>
</dbReference>
<dbReference type="Proteomes" id="UP000320048">
    <property type="component" value="Unassembled WGS sequence"/>
</dbReference>
<protein>
    <recommendedName>
        <fullName evidence="2">UPF0102 protein E6H04_07710</fullName>
    </recommendedName>
</protein>
<dbReference type="InterPro" id="IPR003509">
    <property type="entry name" value="UPF0102_YraN-like"/>
</dbReference>
<dbReference type="SUPFAM" id="SSF52980">
    <property type="entry name" value="Restriction endonuclease-like"/>
    <property type="match status" value="1"/>
</dbReference>
<name>A0A537JBQ3_9BACT</name>
<dbReference type="EMBL" id="VBAO01000190">
    <property type="protein sequence ID" value="TMI80951.1"/>
    <property type="molecule type" value="Genomic_DNA"/>
</dbReference>
<dbReference type="PANTHER" id="PTHR34039:SF1">
    <property type="entry name" value="UPF0102 PROTEIN YRAN"/>
    <property type="match status" value="1"/>
</dbReference>
<dbReference type="NCBIfam" id="NF009150">
    <property type="entry name" value="PRK12497.1-3"/>
    <property type="match status" value="1"/>
</dbReference>
<accession>A0A537JBQ3</accession>
<evidence type="ECO:0000313" key="4">
    <source>
        <dbReference type="Proteomes" id="UP000320048"/>
    </source>
</evidence>